<accession>A0ABT9W059</accession>
<evidence type="ECO:0000313" key="1">
    <source>
        <dbReference type="EMBL" id="MDQ0166621.1"/>
    </source>
</evidence>
<reference evidence="1 2" key="1">
    <citation type="submission" date="2023-07" db="EMBL/GenBank/DDBJ databases">
        <title>Genomic Encyclopedia of Type Strains, Phase IV (KMG-IV): sequencing the most valuable type-strain genomes for metagenomic binning, comparative biology and taxonomic classification.</title>
        <authorList>
            <person name="Goeker M."/>
        </authorList>
    </citation>
    <scope>NUCLEOTIDE SEQUENCE [LARGE SCALE GENOMIC DNA]</scope>
    <source>
        <strain evidence="1 2">DSM 12751</strain>
    </source>
</reference>
<proteinExistence type="predicted"/>
<evidence type="ECO:0000313" key="2">
    <source>
        <dbReference type="Proteomes" id="UP001235840"/>
    </source>
</evidence>
<dbReference type="RefSeq" id="WP_307394958.1">
    <property type="nucleotide sequence ID" value="NZ_JAUSTY010000009.1"/>
</dbReference>
<gene>
    <name evidence="1" type="ORF">J2S11_002525</name>
</gene>
<sequence length="622" mass="71166">MGNGKQYLLSFTAFFHTGKQYSISYNLHQRIATQNKYPYMFDPWSRFQALKMDELKHGMKRRAKYSKLYPLHKLGILTDVEGELERAPLHSKGIQIEADNHEYMSMGEPIRTSEIEEVVEPFHRYLYGIDEQQISGLNLEKEKVYDLENLNLSSSEPNIQEVNIDRILFQNKKELILQANFNKSLSAEKLTSDMLSVELNEAQALSLQDIERLSDEYANVINHEFTHLESSPSTLRDSAGQMQEEILVPENEHIEYVNIEEKISMHLNEENNFIVADELLTDSSRLLQIMYGTEVLEQIHSKIRDVVTSLEKDDLAQNVLDSEGKVEETTLTDKQQVDNEAILFGQDDLLQVNMEQGRREAEMHSYQEGSINNGREAVHSEEYIPLQRSATIETESILSEMFEKANDLSPFMIDVSQDFIQADVNSKRDVVIHSHDFTESSSQLGVDLIDDDQARASSTVETSYSTVEMVNKHTDQILSVELHNHEDMNSRHPVELSNHDLSTNIFSQPFHLEKVEESTSDKFYGQDFYLADHELADHAGIESLGLSNESSKGTVTLASDVNLFQKIDQAENWHIDDLGEFSIERAQSSDSSYEIVNELPMERAQSSDSSYEIVNELPMERA</sequence>
<protein>
    <submittedName>
        <fullName evidence="1">Uncharacterized protein</fullName>
    </submittedName>
</protein>
<comment type="caution">
    <text evidence="1">The sequence shown here is derived from an EMBL/GenBank/DDBJ whole genome shotgun (WGS) entry which is preliminary data.</text>
</comment>
<organism evidence="1 2">
    <name type="scientific">Caldalkalibacillus horti</name>
    <dbReference type="NCBI Taxonomy" id="77523"/>
    <lineage>
        <taxon>Bacteria</taxon>
        <taxon>Bacillati</taxon>
        <taxon>Bacillota</taxon>
        <taxon>Bacilli</taxon>
        <taxon>Bacillales</taxon>
        <taxon>Bacillaceae</taxon>
        <taxon>Caldalkalibacillus</taxon>
    </lineage>
</organism>
<dbReference type="Proteomes" id="UP001235840">
    <property type="component" value="Unassembled WGS sequence"/>
</dbReference>
<dbReference type="EMBL" id="JAUSTY010000009">
    <property type="protein sequence ID" value="MDQ0166621.1"/>
    <property type="molecule type" value="Genomic_DNA"/>
</dbReference>
<keyword evidence="2" id="KW-1185">Reference proteome</keyword>
<feature type="non-terminal residue" evidence="1">
    <location>
        <position position="622"/>
    </location>
</feature>
<name>A0ABT9W059_9BACI</name>